<accession>A0A084VKJ2</accession>
<dbReference type="EMBL" id="KE524948">
    <property type="protein sequence ID" value="KFB38486.1"/>
    <property type="molecule type" value="Genomic_DNA"/>
</dbReference>
<protein>
    <submittedName>
        <fullName evidence="1 2">Uncharacterized protein</fullName>
    </submittedName>
</protein>
<dbReference type="PROSITE" id="PS51257">
    <property type="entry name" value="PROKAR_LIPOPROTEIN"/>
    <property type="match status" value="1"/>
</dbReference>
<reference evidence="1 3" key="1">
    <citation type="journal article" date="2014" name="BMC Genomics">
        <title>Genome sequence of Anopheles sinensis provides insight into genetics basis of mosquito competence for malaria parasites.</title>
        <authorList>
            <person name="Zhou D."/>
            <person name="Zhang D."/>
            <person name="Ding G."/>
            <person name="Shi L."/>
            <person name="Hou Q."/>
            <person name="Ye Y."/>
            <person name="Xu Y."/>
            <person name="Zhou H."/>
            <person name="Xiong C."/>
            <person name="Li S."/>
            <person name="Yu J."/>
            <person name="Hong S."/>
            <person name="Yu X."/>
            <person name="Zou P."/>
            <person name="Chen C."/>
            <person name="Chang X."/>
            <person name="Wang W."/>
            <person name="Lv Y."/>
            <person name="Sun Y."/>
            <person name="Ma L."/>
            <person name="Shen B."/>
            <person name="Zhu C."/>
        </authorList>
    </citation>
    <scope>NUCLEOTIDE SEQUENCE [LARGE SCALE GENOMIC DNA]</scope>
</reference>
<evidence type="ECO:0000313" key="3">
    <source>
        <dbReference type="Proteomes" id="UP000030765"/>
    </source>
</evidence>
<proteinExistence type="predicted"/>
<dbReference type="EMBL" id="ATLV01014226">
    <property type="status" value="NOT_ANNOTATED_CDS"/>
    <property type="molecule type" value="Genomic_DNA"/>
</dbReference>
<name>A0A084VKJ2_ANOSI</name>
<evidence type="ECO:0000313" key="2">
    <source>
        <dbReference type="EnsemblMetazoa" id="ASIC005891-PA"/>
    </source>
</evidence>
<sequence>MAPSEGRGKGAGAMMYELPDDWSVLALQAGSVSSCPGEKLDSKRHTVSDAMPSHIGCLRWWVLPVCAVDVAALTAHRYLPRGWRRIERHPRPSRPGE</sequence>
<dbReference type="EnsemblMetazoa" id="ASIC005891-RA">
    <property type="protein sequence ID" value="ASIC005891-PA"/>
    <property type="gene ID" value="ASIC005891"/>
</dbReference>
<keyword evidence="3" id="KW-1185">Reference proteome</keyword>
<organism evidence="1">
    <name type="scientific">Anopheles sinensis</name>
    <name type="common">Mosquito</name>
    <dbReference type="NCBI Taxonomy" id="74873"/>
    <lineage>
        <taxon>Eukaryota</taxon>
        <taxon>Metazoa</taxon>
        <taxon>Ecdysozoa</taxon>
        <taxon>Arthropoda</taxon>
        <taxon>Hexapoda</taxon>
        <taxon>Insecta</taxon>
        <taxon>Pterygota</taxon>
        <taxon>Neoptera</taxon>
        <taxon>Endopterygota</taxon>
        <taxon>Diptera</taxon>
        <taxon>Nematocera</taxon>
        <taxon>Culicoidea</taxon>
        <taxon>Culicidae</taxon>
        <taxon>Anophelinae</taxon>
        <taxon>Anopheles</taxon>
    </lineage>
</organism>
<gene>
    <name evidence="1" type="ORF">ZHAS_00005891</name>
</gene>
<dbReference type="AlphaFoldDB" id="A0A084VKJ2"/>
<evidence type="ECO:0000313" key="1">
    <source>
        <dbReference type="EMBL" id="KFB38486.1"/>
    </source>
</evidence>
<dbReference type="VEuPathDB" id="VectorBase:ASIC005891"/>
<reference evidence="2" key="2">
    <citation type="submission" date="2020-05" db="UniProtKB">
        <authorList>
            <consortium name="EnsemblMetazoa"/>
        </authorList>
    </citation>
    <scope>IDENTIFICATION</scope>
</reference>
<dbReference type="Proteomes" id="UP000030765">
    <property type="component" value="Unassembled WGS sequence"/>
</dbReference>